<keyword evidence="2" id="KW-0227">DNA damage</keyword>
<dbReference type="EMBL" id="NKXS01002298">
    <property type="protein sequence ID" value="PIN14372.1"/>
    <property type="molecule type" value="Genomic_DNA"/>
</dbReference>
<feature type="region of interest" description="Disordered" evidence="4">
    <location>
        <begin position="515"/>
        <end position="635"/>
    </location>
</feature>
<feature type="region of interest" description="Disordered" evidence="4">
    <location>
        <begin position="195"/>
        <end position="221"/>
    </location>
</feature>
<evidence type="ECO:0000259" key="5">
    <source>
        <dbReference type="PROSITE" id="PS50172"/>
    </source>
</evidence>
<feature type="compositionally biased region" description="Basic and acidic residues" evidence="4">
    <location>
        <begin position="594"/>
        <end position="625"/>
    </location>
</feature>
<evidence type="ECO:0000256" key="3">
    <source>
        <dbReference type="ARBA" id="ARBA00023242"/>
    </source>
</evidence>
<dbReference type="InterPro" id="IPR001357">
    <property type="entry name" value="BRCT_dom"/>
</dbReference>
<keyword evidence="7" id="KW-1185">Reference proteome</keyword>
<evidence type="ECO:0000313" key="7">
    <source>
        <dbReference type="Proteomes" id="UP000231279"/>
    </source>
</evidence>
<dbReference type="Gene3D" id="3.40.50.10190">
    <property type="entry name" value="BRCT domain"/>
    <property type="match status" value="2"/>
</dbReference>
<dbReference type="AlphaFoldDB" id="A0A2G9HA20"/>
<sequence length="1144" mass="126017">MGPLEDDENCHNNNDSRKNDFDVDLSDFETQQIDSQFSPGGFFEDDGANDSSFITNTVPVDDTYLLEDAFETQLVNLAGETQVVDLAGEAQVVDPAGETQVVDPAGETQVLDDLDCMNNMPNDFNADIGALNEFDLKHKAACETQEFSQDDPWRTDSSVSVGPGSKVNNYHPKQGSVCRGFTSIRTASIRASGLAAHAQGAKRTSSDGSSVEQKTCEQDGSSLIGRKNDQECLQNEYDEYCGEMKNSNKCKIGGTAMRKLFREDKVAEDGQSEADDNHIGPLDMPELPAENCLAGLSYANSQEPGELSQAYALEVVDRFLDLNVMECDEGFGTRVHKAEKPKVVSVGKGSRDLAKSSTLKSADGEHGIYDWDDTREDDGGGDFFLKKKEIFFDKGGPKESFFTEPRKRSCSDLGSAKAVADDGDEKGDKYTRYKLGDSVYSDSGLHKLRAKRKSLYCGEKGFHKNLMKDLDEQVNMVPEPKLADNVAEKDVPDMSIGPDTQMAAEAMENLCFEVSLPDDDSNVPNKGAHSTRKATRKSQSSNKLAHSEHQTSKIPCPATVGVVTRQAKQIKTTSVNRTKESSLPQKQPKKLGKRRDTVLGEAEQSRLAHHGAESTGQRSEEKHQQPEFPESVAHRTRKCTELNRLKADANSSDAREEINDVIGAHVLRKRRTTAKDKNAVIVTIQQLRKVGSTGFKQLNKTCGGTAIASNTDSVDNPRGKRSNQEMFVGHEADTHYSGRLKRSRQVAAAISPKPGRKHPNHTSICNGPALSSSDESEKTFSHQNMDNESARNEAAECDSNHMNVKASLNDAVDASISNQHDKKNDAETSAKGTETNNRQEASPGERCRTSSCATPAAACATPMKNVSPICMGDEYHKQSCRKSLSRFSLIKELNNLVAATTGPSSEVKEPRKRKDITNVRVLFSQHLDLDVVKQQKKILARLGGAVVSSMSDATHFVADEFVRTRNMLEAIASGKPVVNRLWLESCGEASCLIDEKNYILRDAKKEREFGFSLPLSLSRACQYPLLQGQKVFITPNTKPGKDILANLVTAVHGLAVERLGRSALKDERLPDDLLILSCEEDYDICVPFLEKGGAVYSSELLLNGIVKQKLEYERHRLFADHVKRTRSTIWVKKKNRYHPVTRSK</sequence>
<dbReference type="PROSITE" id="PS50172">
    <property type="entry name" value="BRCT"/>
    <property type="match status" value="1"/>
</dbReference>
<evidence type="ECO:0000256" key="2">
    <source>
        <dbReference type="ARBA" id="ARBA00022763"/>
    </source>
</evidence>
<feature type="domain" description="BRCT" evidence="5">
    <location>
        <begin position="911"/>
        <end position="1000"/>
    </location>
</feature>
<protein>
    <recommendedName>
        <fullName evidence="5">BRCT domain-containing protein</fullName>
    </recommendedName>
</protein>
<dbReference type="PANTHER" id="PTHR23196:SF1">
    <property type="entry name" value="PAX-INTERACTING PROTEIN 1"/>
    <property type="match status" value="1"/>
</dbReference>
<dbReference type="CDD" id="cd18432">
    <property type="entry name" value="BRCT_PAXIP1_rpt6_like"/>
    <property type="match status" value="1"/>
</dbReference>
<feature type="compositionally biased region" description="Polar residues" evidence="4">
    <location>
        <begin position="566"/>
        <end position="585"/>
    </location>
</feature>
<dbReference type="OrthoDB" id="342264at2759"/>
<feature type="region of interest" description="Disordered" evidence="4">
    <location>
        <begin position="706"/>
        <end position="796"/>
    </location>
</feature>
<dbReference type="Proteomes" id="UP000231279">
    <property type="component" value="Unassembled WGS sequence"/>
</dbReference>
<dbReference type="InterPro" id="IPR036420">
    <property type="entry name" value="BRCT_dom_sf"/>
</dbReference>
<comment type="caution">
    <text evidence="6">The sequence shown here is derived from an EMBL/GenBank/DDBJ whole genome shotgun (WGS) entry which is preliminary data.</text>
</comment>
<keyword evidence="3" id="KW-0539">Nucleus</keyword>
<dbReference type="SMART" id="SM00292">
    <property type="entry name" value="BRCT"/>
    <property type="match status" value="1"/>
</dbReference>
<dbReference type="PANTHER" id="PTHR23196">
    <property type="entry name" value="PAX TRANSCRIPTION ACTIVATION DOMAIN INTERACTING PROTEIN"/>
    <property type="match status" value="1"/>
</dbReference>
<feature type="region of interest" description="Disordered" evidence="4">
    <location>
        <begin position="817"/>
        <end position="850"/>
    </location>
</feature>
<feature type="compositionally biased region" description="Polar residues" evidence="4">
    <location>
        <begin position="761"/>
        <end position="773"/>
    </location>
</feature>
<feature type="region of interest" description="Disordered" evidence="4">
    <location>
        <begin position="147"/>
        <end position="168"/>
    </location>
</feature>
<dbReference type="CDD" id="cd17744">
    <property type="entry name" value="BRCT_MDC1_rpt1"/>
    <property type="match status" value="1"/>
</dbReference>
<dbReference type="InterPro" id="IPR051579">
    <property type="entry name" value="DDR_Transcriptional_Reg"/>
</dbReference>
<accession>A0A2G9HA20</accession>
<dbReference type="GO" id="GO:0006974">
    <property type="term" value="P:DNA damage response"/>
    <property type="evidence" value="ECO:0007669"/>
    <property type="project" value="UniProtKB-KW"/>
</dbReference>
<dbReference type="SUPFAM" id="SSF52113">
    <property type="entry name" value="BRCT domain"/>
    <property type="match status" value="1"/>
</dbReference>
<evidence type="ECO:0000256" key="1">
    <source>
        <dbReference type="ARBA" id="ARBA00004123"/>
    </source>
</evidence>
<proteinExistence type="predicted"/>
<feature type="compositionally biased region" description="Polar residues" evidence="4">
    <location>
        <begin position="202"/>
        <end position="221"/>
    </location>
</feature>
<evidence type="ECO:0000313" key="6">
    <source>
        <dbReference type="EMBL" id="PIN14372.1"/>
    </source>
</evidence>
<name>A0A2G9HA20_9LAMI</name>
<evidence type="ECO:0000256" key="4">
    <source>
        <dbReference type="SAM" id="MobiDB-lite"/>
    </source>
</evidence>
<dbReference type="Pfam" id="PF16770">
    <property type="entry name" value="RTT107_BRCT_5"/>
    <property type="match status" value="1"/>
</dbReference>
<dbReference type="STRING" id="429701.A0A2G9HA20"/>
<feature type="region of interest" description="Disordered" evidence="4">
    <location>
        <begin position="1"/>
        <end position="24"/>
    </location>
</feature>
<dbReference type="GO" id="GO:0005634">
    <property type="term" value="C:nucleus"/>
    <property type="evidence" value="ECO:0007669"/>
    <property type="project" value="UniProtKB-SubCell"/>
</dbReference>
<feature type="compositionally biased region" description="Basic and acidic residues" evidence="4">
    <location>
        <begin position="819"/>
        <end position="828"/>
    </location>
</feature>
<reference evidence="7" key="1">
    <citation type="journal article" date="2018" name="Gigascience">
        <title>Genome assembly of the Pink Ipe (Handroanthus impetiginosus, Bignoniaceae), a highly valued, ecologically keystone Neotropical timber forest tree.</title>
        <authorList>
            <person name="Silva-Junior O.B."/>
            <person name="Grattapaglia D."/>
            <person name="Novaes E."/>
            <person name="Collevatti R.G."/>
        </authorList>
    </citation>
    <scope>NUCLEOTIDE SEQUENCE [LARGE SCALE GENOMIC DNA]</scope>
    <source>
        <strain evidence="7">cv. UFG-1</strain>
    </source>
</reference>
<feature type="compositionally biased region" description="Polar residues" evidence="4">
    <location>
        <begin position="830"/>
        <end position="840"/>
    </location>
</feature>
<dbReference type="Pfam" id="PF16589">
    <property type="entry name" value="BRCT_2"/>
    <property type="match status" value="1"/>
</dbReference>
<organism evidence="6 7">
    <name type="scientific">Handroanthus impetiginosus</name>
    <dbReference type="NCBI Taxonomy" id="429701"/>
    <lineage>
        <taxon>Eukaryota</taxon>
        <taxon>Viridiplantae</taxon>
        <taxon>Streptophyta</taxon>
        <taxon>Embryophyta</taxon>
        <taxon>Tracheophyta</taxon>
        <taxon>Spermatophyta</taxon>
        <taxon>Magnoliopsida</taxon>
        <taxon>eudicotyledons</taxon>
        <taxon>Gunneridae</taxon>
        <taxon>Pentapetalae</taxon>
        <taxon>asterids</taxon>
        <taxon>lamiids</taxon>
        <taxon>Lamiales</taxon>
        <taxon>Bignoniaceae</taxon>
        <taxon>Crescentiina</taxon>
        <taxon>Tabebuia alliance</taxon>
        <taxon>Handroanthus</taxon>
    </lineage>
</organism>
<comment type="subcellular location">
    <subcellularLocation>
        <location evidence="1">Nucleus</location>
    </subcellularLocation>
</comment>
<gene>
    <name evidence="6" type="ORF">CDL12_12997</name>
</gene>